<name>A0A840EGX7_9BACT</name>
<sequence length="557" mass="63137">MNIKIRQINHHLSKEYFPYIVLSRSDQRFPLEQQKSFKFTRALCGLAISMNSELNPSETVKYITDGFGDNGLDAVYYNPNERTLYLVQAKYNSTGGQSIIDKGDALKFVSGVEDLLLPKYDKFNDEIKSRKKEIEGYLLDIHTKFKLIVISTGSGTLSGEVEGVFEEFLAENNEINTTSNFSVSTIGASEIYTYLSRGAISAPIDSEIALHKFNKIDDPIKSYYGLIAGSDLVALYKDNGRKLFAPNIRVYLGDTEVNDGIIETLTNEPDRFWYYNNGITALCDRIEKKPIGGNTTDIGLLDCTNIRIVNGAQTVGSMAVAAASIPDNVANAKVAIRLFQVHEENHEESKTITRTNNTQNRIESRDFVSLDPQQERISDELAIDKIIYVYKSGEFVEKGQDGFDLTEAAIARACHHNDVSYSVIAKREVSRLWNDIEKPPYKLLFNSGISGLELFESVKIFRKVEELINDKKANTMDREKLFATHGNRFILHLVFQNMSYSRVQNTFNTNGREIEEIFAEQYSLLYRKIEKYYSSSVLGSLFKNFSKCRDLAEKVKE</sequence>
<protein>
    <recommendedName>
        <fullName evidence="1">Abortive phage infection protein C-terminal domain-containing protein</fullName>
    </recommendedName>
</protein>
<dbReference type="Pfam" id="PF10592">
    <property type="entry name" value="AIPR"/>
    <property type="match status" value="1"/>
</dbReference>
<evidence type="ECO:0000313" key="3">
    <source>
        <dbReference type="Proteomes" id="UP000576209"/>
    </source>
</evidence>
<feature type="domain" description="Abortive phage infection protein C-terminal" evidence="1">
    <location>
        <begin position="244"/>
        <end position="480"/>
    </location>
</feature>
<dbReference type="EMBL" id="JACIFF010000016">
    <property type="protein sequence ID" value="MBB4081138.1"/>
    <property type="molecule type" value="Genomic_DNA"/>
</dbReference>
<dbReference type="RefSeq" id="WP_183497364.1">
    <property type="nucleotide sequence ID" value="NZ_JACIFF010000016.1"/>
</dbReference>
<gene>
    <name evidence="2" type="ORF">GGR28_003785</name>
</gene>
<reference evidence="2 3" key="1">
    <citation type="submission" date="2020-08" db="EMBL/GenBank/DDBJ databases">
        <title>Genomic Encyclopedia of Type Strains, Phase IV (KMG-IV): sequencing the most valuable type-strain genomes for metagenomic binning, comparative biology and taxonomic classification.</title>
        <authorList>
            <person name="Goeker M."/>
        </authorList>
    </citation>
    <scope>NUCLEOTIDE SEQUENCE [LARGE SCALE GENOMIC DNA]</scope>
    <source>
        <strain evidence="2 3">DSM 105137</strain>
    </source>
</reference>
<dbReference type="AlphaFoldDB" id="A0A840EGX7"/>
<accession>A0A840EGX7</accession>
<proteinExistence type="predicted"/>
<dbReference type="Proteomes" id="UP000576209">
    <property type="component" value="Unassembled WGS sequence"/>
</dbReference>
<dbReference type="InterPro" id="IPR018891">
    <property type="entry name" value="AIPR_C"/>
</dbReference>
<keyword evidence="3" id="KW-1185">Reference proteome</keyword>
<organism evidence="2 3">
    <name type="scientific">Neolewinella aquimaris</name>
    <dbReference type="NCBI Taxonomy" id="1835722"/>
    <lineage>
        <taxon>Bacteria</taxon>
        <taxon>Pseudomonadati</taxon>
        <taxon>Bacteroidota</taxon>
        <taxon>Saprospiria</taxon>
        <taxon>Saprospirales</taxon>
        <taxon>Lewinellaceae</taxon>
        <taxon>Neolewinella</taxon>
    </lineage>
</organism>
<evidence type="ECO:0000313" key="2">
    <source>
        <dbReference type="EMBL" id="MBB4081138.1"/>
    </source>
</evidence>
<comment type="caution">
    <text evidence="2">The sequence shown here is derived from an EMBL/GenBank/DDBJ whole genome shotgun (WGS) entry which is preliminary data.</text>
</comment>
<evidence type="ECO:0000259" key="1">
    <source>
        <dbReference type="Pfam" id="PF10592"/>
    </source>
</evidence>